<sequence length="92" mass="10626">MHSHERRRRDALRADREAVLAAAVWLRHEAVQQQYAGLQAPEHAYALASVLELLATRMADLDPPVRTHVVRVCRELIGDPMDRPAVRRTRRR</sequence>
<reference evidence="1 2" key="1">
    <citation type="submission" date="2019-02" db="EMBL/GenBank/DDBJ databases">
        <title>Sequencing the genomes of 1000 actinobacteria strains.</title>
        <authorList>
            <person name="Klenk H.-P."/>
        </authorList>
    </citation>
    <scope>NUCLEOTIDE SEQUENCE [LARGE SCALE GENOMIC DNA]</scope>
    <source>
        <strain evidence="1 2">DSM 45779</strain>
    </source>
</reference>
<accession>A0A4Q7V4B3</accession>
<dbReference type="AlphaFoldDB" id="A0A4Q7V4B3"/>
<organism evidence="1 2">
    <name type="scientific">Pseudonocardia sediminis</name>
    <dbReference type="NCBI Taxonomy" id="1397368"/>
    <lineage>
        <taxon>Bacteria</taxon>
        <taxon>Bacillati</taxon>
        <taxon>Actinomycetota</taxon>
        <taxon>Actinomycetes</taxon>
        <taxon>Pseudonocardiales</taxon>
        <taxon>Pseudonocardiaceae</taxon>
        <taxon>Pseudonocardia</taxon>
    </lineage>
</organism>
<evidence type="ECO:0000313" key="2">
    <source>
        <dbReference type="Proteomes" id="UP000291591"/>
    </source>
</evidence>
<proteinExistence type="predicted"/>
<protein>
    <submittedName>
        <fullName evidence="1">Uncharacterized protein</fullName>
    </submittedName>
</protein>
<gene>
    <name evidence="1" type="ORF">EV383_5879</name>
</gene>
<dbReference type="Proteomes" id="UP000291591">
    <property type="component" value="Unassembled WGS sequence"/>
</dbReference>
<evidence type="ECO:0000313" key="1">
    <source>
        <dbReference type="EMBL" id="RZT88925.1"/>
    </source>
</evidence>
<name>A0A4Q7V4B3_PSEST</name>
<dbReference type="EMBL" id="SHKL01000001">
    <property type="protein sequence ID" value="RZT88925.1"/>
    <property type="molecule type" value="Genomic_DNA"/>
</dbReference>
<dbReference type="RefSeq" id="WP_130293083.1">
    <property type="nucleotide sequence ID" value="NZ_SHKL01000001.1"/>
</dbReference>
<comment type="caution">
    <text evidence="1">The sequence shown here is derived from an EMBL/GenBank/DDBJ whole genome shotgun (WGS) entry which is preliminary data.</text>
</comment>
<dbReference type="OrthoDB" id="3578597at2"/>
<keyword evidence="2" id="KW-1185">Reference proteome</keyword>